<feature type="domain" description="MucB/RseB N-terminal" evidence="6">
    <location>
        <begin position="37"/>
        <end position="212"/>
    </location>
</feature>
<dbReference type="InterPro" id="IPR033436">
    <property type="entry name" value="MucB/RseB_C"/>
</dbReference>
<dbReference type="EMBL" id="JAESND010000002">
    <property type="protein sequence ID" value="MBM3115511.1"/>
    <property type="molecule type" value="Genomic_DNA"/>
</dbReference>
<feature type="chain" id="PRO_5046109852" evidence="5">
    <location>
        <begin position="25"/>
        <end position="329"/>
    </location>
</feature>
<dbReference type="InterPro" id="IPR038484">
    <property type="entry name" value="MucB/RseB_C_sf"/>
</dbReference>
<evidence type="ECO:0000259" key="6">
    <source>
        <dbReference type="Pfam" id="PF03888"/>
    </source>
</evidence>
<dbReference type="PANTHER" id="PTHR38782:SF1">
    <property type="entry name" value="SIGMA-E FACTOR REGULATORY PROTEIN RSEB"/>
    <property type="match status" value="1"/>
</dbReference>
<organism evidence="8 9">
    <name type="scientific">Jeongeupia naejangsanensis</name>
    <dbReference type="NCBI Taxonomy" id="613195"/>
    <lineage>
        <taxon>Bacteria</taxon>
        <taxon>Pseudomonadati</taxon>
        <taxon>Pseudomonadota</taxon>
        <taxon>Betaproteobacteria</taxon>
        <taxon>Neisseriales</taxon>
        <taxon>Chitinibacteraceae</taxon>
        <taxon>Jeongeupia</taxon>
    </lineage>
</organism>
<keyword evidence="3 5" id="KW-0732">Signal</keyword>
<evidence type="ECO:0000313" key="9">
    <source>
        <dbReference type="Proteomes" id="UP000809431"/>
    </source>
</evidence>
<dbReference type="CDD" id="cd16327">
    <property type="entry name" value="RseB"/>
    <property type="match status" value="1"/>
</dbReference>
<evidence type="ECO:0000256" key="4">
    <source>
        <dbReference type="ARBA" id="ARBA00022764"/>
    </source>
</evidence>
<dbReference type="InterPro" id="IPR005588">
    <property type="entry name" value="MucB_RseB"/>
</dbReference>
<dbReference type="Pfam" id="PF17188">
    <property type="entry name" value="MucB_RseB_C"/>
    <property type="match status" value="1"/>
</dbReference>
<comment type="similarity">
    <text evidence="2">Belongs to the RseB family.</text>
</comment>
<dbReference type="PANTHER" id="PTHR38782">
    <property type="match status" value="1"/>
</dbReference>
<evidence type="ECO:0000256" key="3">
    <source>
        <dbReference type="ARBA" id="ARBA00022729"/>
    </source>
</evidence>
<dbReference type="Gene3D" id="3.30.200.100">
    <property type="entry name" value="MucB/RseB, C-terminal domain"/>
    <property type="match status" value="1"/>
</dbReference>
<evidence type="ECO:0000259" key="7">
    <source>
        <dbReference type="Pfam" id="PF17188"/>
    </source>
</evidence>
<feature type="domain" description="MucB/RseB C-terminal" evidence="7">
    <location>
        <begin position="230"/>
        <end position="320"/>
    </location>
</feature>
<accession>A0ABS2BIU1</accession>
<gene>
    <name evidence="8" type="ORF">JMJ54_06710</name>
</gene>
<name>A0ABS2BIU1_9NEIS</name>
<keyword evidence="9" id="KW-1185">Reference proteome</keyword>
<keyword evidence="4" id="KW-0574">Periplasm</keyword>
<dbReference type="RefSeq" id="WP_203537174.1">
    <property type="nucleotide sequence ID" value="NZ_JAESND010000002.1"/>
</dbReference>
<proteinExistence type="inferred from homology"/>
<protein>
    <submittedName>
        <fullName evidence="8">MucB/RseB C-terminal domain-containing protein</fullName>
    </submittedName>
</protein>
<dbReference type="InterPro" id="IPR033434">
    <property type="entry name" value="MucB/RseB_N"/>
</dbReference>
<evidence type="ECO:0000256" key="5">
    <source>
        <dbReference type="SAM" id="SignalP"/>
    </source>
</evidence>
<comment type="subcellular location">
    <subcellularLocation>
        <location evidence="1">Periplasm</location>
    </subcellularLocation>
</comment>
<dbReference type="Pfam" id="PF03888">
    <property type="entry name" value="MucB_RseB"/>
    <property type="match status" value="1"/>
</dbReference>
<evidence type="ECO:0000313" key="8">
    <source>
        <dbReference type="EMBL" id="MBM3115511.1"/>
    </source>
</evidence>
<sequence length="329" mass="37060">MMKLKGWLVAGSLLFAGSSLSAIAASSSGELLDQAQASQLVHRVTEAPKTLTFQGIYIQQRHNFMQSYRVFHQGGGGSDVERRESLDGPQLEYLRHGDLISVFTPDARPVTLDRRHTSKMFPRQFPDQADELLGNYQIRKIGRERVAGLDADIYDFEPRDRYRFPHRYWIDSGSGLMLKTVMYGARREVTEIFSFSQINIGGALDKRLLKPVNPVRPVVLEQLPQNVVADSHWQINDLPPGFKLFRQLKRNLPGKNKPVLHYLYGDGLVTVSVFIEPIDPRMPQGLTQQNGISLYSRQIGGYMVTALGEVPSDTVQAFSQAFTPRGNDK</sequence>
<reference evidence="8 9" key="1">
    <citation type="submission" date="2021-01" db="EMBL/GenBank/DDBJ databases">
        <title>Draft Genome Sequence and Polyhydroxyalkanoate Biosynthetic Potential of Jeongeupia naejangsanensis Type Strain DSM 24253.</title>
        <authorList>
            <person name="Turrini P."/>
            <person name="Artuso I."/>
            <person name="Lugli G.A."/>
            <person name="Frangipani E."/>
            <person name="Ventura M."/>
            <person name="Visca P."/>
        </authorList>
    </citation>
    <scope>NUCLEOTIDE SEQUENCE [LARGE SCALE GENOMIC DNA]</scope>
    <source>
        <strain evidence="8 9">DSM 24253</strain>
    </source>
</reference>
<dbReference type="Proteomes" id="UP000809431">
    <property type="component" value="Unassembled WGS sequence"/>
</dbReference>
<evidence type="ECO:0000256" key="1">
    <source>
        <dbReference type="ARBA" id="ARBA00004418"/>
    </source>
</evidence>
<dbReference type="PIRSF" id="PIRSF005427">
    <property type="entry name" value="RseB"/>
    <property type="match status" value="1"/>
</dbReference>
<feature type="signal peptide" evidence="5">
    <location>
        <begin position="1"/>
        <end position="24"/>
    </location>
</feature>
<comment type="caution">
    <text evidence="8">The sequence shown here is derived from an EMBL/GenBank/DDBJ whole genome shotgun (WGS) entry which is preliminary data.</text>
</comment>
<dbReference type="Gene3D" id="2.50.20.10">
    <property type="entry name" value="Lipoprotein localisation LolA/LolB/LppX"/>
    <property type="match status" value="1"/>
</dbReference>
<evidence type="ECO:0000256" key="2">
    <source>
        <dbReference type="ARBA" id="ARBA00008150"/>
    </source>
</evidence>